<sequence>MNTVRKTIMLDARIVKKGIENGVTRHVRELIFNLIANPENDKFQFIILVCQNSIFLDYEFPPNFIFVKLKYSEFGILGQFEVLFKILKYKPKVFHAPYFIVPLLSKVPLIATLHDMNHIAFSKHYSLVEKFYYNFLLKRRLLTAKNIITVSNFSKNEIVKYLTISPEKIKVIYNGVVSNFKPLQNFSKEKINSVIFKYKLPQKFIFTVGSNRPHKNLDMLTESYCKGNFRVPLVILSNSYEKLLEIGKYYGKNKNLHFIQYVFEDDFAVLYSLSSAFVNVSLYEGFGLSALEAAACGVPVVVSNCAALPEIMENAAIYVDPNNILDIQRGINEVLNHNKPNIDKNIQTGFLQAKKYSWELMAKETLTLYDSLQ</sequence>
<dbReference type="SUPFAM" id="SSF53756">
    <property type="entry name" value="UDP-Glycosyltransferase/glycogen phosphorylase"/>
    <property type="match status" value="1"/>
</dbReference>
<organism evidence="4 5">
    <name type="scientific">Spirobacillus cienkowskii</name>
    <dbReference type="NCBI Taxonomy" id="495820"/>
    <lineage>
        <taxon>Bacteria</taxon>
        <taxon>Pseudomonadati</taxon>
        <taxon>Bdellovibrionota</taxon>
        <taxon>Oligoflexia</taxon>
        <taxon>Silvanigrellales</taxon>
        <taxon>Spirobacillus</taxon>
    </lineage>
</organism>
<feature type="domain" description="Glycosyltransferase subfamily 4-like N-terminal" evidence="3">
    <location>
        <begin position="21"/>
        <end position="176"/>
    </location>
</feature>
<evidence type="ECO:0000259" key="2">
    <source>
        <dbReference type="Pfam" id="PF00534"/>
    </source>
</evidence>
<dbReference type="Gene3D" id="3.40.50.2000">
    <property type="entry name" value="Glycogen Phosphorylase B"/>
    <property type="match status" value="2"/>
</dbReference>
<keyword evidence="1" id="KW-0808">Transferase</keyword>
<keyword evidence="5" id="KW-1185">Reference proteome</keyword>
<dbReference type="Proteomes" id="UP000253934">
    <property type="component" value="Unassembled WGS sequence"/>
</dbReference>
<comment type="caution">
    <text evidence="4">The sequence shown here is derived from an EMBL/GenBank/DDBJ whole genome shotgun (WGS) entry which is preliminary data.</text>
</comment>
<name>A0A369KQD3_9BACT</name>
<accession>A0A369KQD3</accession>
<protein>
    <submittedName>
        <fullName evidence="4">Glycosyltransferase family 1 protein</fullName>
    </submittedName>
</protein>
<gene>
    <name evidence="4" type="ORF">DCC88_09545</name>
</gene>
<evidence type="ECO:0000313" key="4">
    <source>
        <dbReference type="EMBL" id="RDB35580.1"/>
    </source>
</evidence>
<reference evidence="4" key="1">
    <citation type="submission" date="2018-04" db="EMBL/GenBank/DDBJ databases">
        <title>Draft genome sequence of the Candidatus Spirobacillus cienkowskii, a pathogen of freshwater Daphnia species, reconstructed from hemolymph metagenomic reads.</title>
        <authorList>
            <person name="Bresciani L."/>
            <person name="Lemos L.N."/>
            <person name="Wale N."/>
            <person name="Lin J.Y."/>
            <person name="Fernandes G.R."/>
            <person name="Duffy M.A."/>
            <person name="Rodrigues J.M."/>
        </authorList>
    </citation>
    <scope>NUCLEOTIDE SEQUENCE [LARGE SCALE GENOMIC DNA]</scope>
    <source>
        <strain evidence="4">Binning01</strain>
    </source>
</reference>
<evidence type="ECO:0000256" key="1">
    <source>
        <dbReference type="ARBA" id="ARBA00022679"/>
    </source>
</evidence>
<dbReference type="GO" id="GO:0016757">
    <property type="term" value="F:glycosyltransferase activity"/>
    <property type="evidence" value="ECO:0007669"/>
    <property type="project" value="InterPro"/>
</dbReference>
<proteinExistence type="predicted"/>
<evidence type="ECO:0000313" key="5">
    <source>
        <dbReference type="Proteomes" id="UP000253934"/>
    </source>
</evidence>
<dbReference type="GO" id="GO:0009103">
    <property type="term" value="P:lipopolysaccharide biosynthetic process"/>
    <property type="evidence" value="ECO:0007669"/>
    <property type="project" value="TreeGrafter"/>
</dbReference>
<evidence type="ECO:0000259" key="3">
    <source>
        <dbReference type="Pfam" id="PF13439"/>
    </source>
</evidence>
<dbReference type="InterPro" id="IPR001296">
    <property type="entry name" value="Glyco_trans_1"/>
</dbReference>
<dbReference type="PANTHER" id="PTHR46401:SF2">
    <property type="entry name" value="GLYCOSYLTRANSFERASE WBBK-RELATED"/>
    <property type="match status" value="1"/>
</dbReference>
<dbReference type="EMBL" id="QOVW01000081">
    <property type="protein sequence ID" value="RDB35580.1"/>
    <property type="molecule type" value="Genomic_DNA"/>
</dbReference>
<dbReference type="InterPro" id="IPR028098">
    <property type="entry name" value="Glyco_trans_4-like_N"/>
</dbReference>
<dbReference type="AlphaFoldDB" id="A0A369KQD3"/>
<dbReference type="Pfam" id="PF13439">
    <property type="entry name" value="Glyco_transf_4"/>
    <property type="match status" value="1"/>
</dbReference>
<dbReference type="Pfam" id="PF00534">
    <property type="entry name" value="Glycos_transf_1"/>
    <property type="match status" value="1"/>
</dbReference>
<dbReference type="PANTHER" id="PTHR46401">
    <property type="entry name" value="GLYCOSYLTRANSFERASE WBBK-RELATED"/>
    <property type="match status" value="1"/>
</dbReference>
<feature type="domain" description="Glycosyl transferase family 1" evidence="2">
    <location>
        <begin position="200"/>
        <end position="339"/>
    </location>
</feature>
<dbReference type="CDD" id="cd03809">
    <property type="entry name" value="GT4_MtfB-like"/>
    <property type="match status" value="1"/>
</dbReference>